<reference evidence="6" key="2">
    <citation type="journal article" date="2021" name="PeerJ">
        <title>Extensive microbial diversity within the chicken gut microbiome revealed by metagenomics and culture.</title>
        <authorList>
            <person name="Gilroy R."/>
            <person name="Ravi A."/>
            <person name="Getino M."/>
            <person name="Pursley I."/>
            <person name="Horton D.L."/>
            <person name="Alikhan N.F."/>
            <person name="Baker D."/>
            <person name="Gharbi K."/>
            <person name="Hall N."/>
            <person name="Watson M."/>
            <person name="Adriaenssens E.M."/>
            <person name="Foster-Nyarko E."/>
            <person name="Jarju S."/>
            <person name="Secka A."/>
            <person name="Antonio M."/>
            <person name="Oren A."/>
            <person name="Chaudhuri R.R."/>
            <person name="La Ragione R."/>
            <person name="Hildebrand F."/>
            <person name="Pallen M.J."/>
        </authorList>
    </citation>
    <scope>NUCLEOTIDE SEQUENCE</scope>
    <source>
        <strain evidence="6">CHK190-19873</strain>
    </source>
</reference>
<evidence type="ECO:0000313" key="7">
    <source>
        <dbReference type="Proteomes" id="UP000823935"/>
    </source>
</evidence>
<gene>
    <name evidence="6" type="ORF">IAB44_05520</name>
</gene>
<dbReference type="Pfam" id="PF02449">
    <property type="entry name" value="Glyco_hydro_42"/>
    <property type="match status" value="1"/>
</dbReference>
<dbReference type="Gene3D" id="3.20.20.80">
    <property type="entry name" value="Glycosidases"/>
    <property type="match status" value="1"/>
</dbReference>
<dbReference type="SUPFAM" id="SSF51445">
    <property type="entry name" value="(Trans)glycosidases"/>
    <property type="match status" value="1"/>
</dbReference>
<keyword evidence="2" id="KW-0378">Hydrolase</keyword>
<evidence type="ECO:0000256" key="2">
    <source>
        <dbReference type="ARBA" id="ARBA00022801"/>
    </source>
</evidence>
<accession>A0A9D1JJD9</accession>
<comment type="caution">
    <text evidence="6">The sequence shown here is derived from an EMBL/GenBank/DDBJ whole genome shotgun (WGS) entry which is preliminary data.</text>
</comment>
<feature type="domain" description="Glycoside hydrolase family 42 N-terminal" evidence="5">
    <location>
        <begin position="14"/>
        <end position="193"/>
    </location>
</feature>
<dbReference type="InterPro" id="IPR013529">
    <property type="entry name" value="Glyco_hydro_42_N"/>
</dbReference>
<dbReference type="PANTHER" id="PTHR36447">
    <property type="entry name" value="BETA-GALACTOSIDASE GANA"/>
    <property type="match status" value="1"/>
</dbReference>
<reference evidence="6" key="1">
    <citation type="submission" date="2020-10" db="EMBL/GenBank/DDBJ databases">
        <authorList>
            <person name="Gilroy R."/>
        </authorList>
    </citation>
    <scope>NUCLEOTIDE SEQUENCE</scope>
    <source>
        <strain evidence="6">CHK190-19873</strain>
    </source>
</reference>
<dbReference type="Proteomes" id="UP000823935">
    <property type="component" value="Unassembled WGS sequence"/>
</dbReference>
<evidence type="ECO:0000256" key="4">
    <source>
        <dbReference type="ARBA" id="ARBA00023295"/>
    </source>
</evidence>
<keyword evidence="1" id="KW-0479">Metal-binding</keyword>
<sequence>MRKTDGRPLFGAAYYPEYLSWDRVDQDLDRMKQAGMNVVRIAESTWSALEPEDGVFDFRYIDRVLDAAGERGISVIIGTPTYAVPPWLAKKVPDVMVLTKEGRAGYGPRQKMDIAHPAFRFYAERVIRKLLEHTVQRKEVIGFQIDNETKHYGTASEAVQDAFREYLKETFQTTEAFNQAFGLAYWSNSIASFMGEK</sequence>
<keyword evidence="3" id="KW-0862">Zinc</keyword>
<proteinExistence type="predicted"/>
<evidence type="ECO:0000259" key="5">
    <source>
        <dbReference type="Pfam" id="PF02449"/>
    </source>
</evidence>
<dbReference type="InterPro" id="IPR017853">
    <property type="entry name" value="GH"/>
</dbReference>
<evidence type="ECO:0000256" key="1">
    <source>
        <dbReference type="ARBA" id="ARBA00022723"/>
    </source>
</evidence>
<dbReference type="AlphaFoldDB" id="A0A9D1JJD9"/>
<keyword evidence="4" id="KW-0326">Glycosidase</keyword>
<evidence type="ECO:0000313" key="6">
    <source>
        <dbReference type="EMBL" id="HIS30995.1"/>
    </source>
</evidence>
<protein>
    <submittedName>
        <fullName evidence="6">Beta-galactosidase</fullName>
    </submittedName>
</protein>
<dbReference type="InterPro" id="IPR003476">
    <property type="entry name" value="Glyco_hydro_42"/>
</dbReference>
<dbReference type="GO" id="GO:0009341">
    <property type="term" value="C:beta-galactosidase complex"/>
    <property type="evidence" value="ECO:0007669"/>
    <property type="project" value="InterPro"/>
</dbReference>
<dbReference type="PANTHER" id="PTHR36447:SF2">
    <property type="entry name" value="BETA-GALACTOSIDASE YESZ"/>
    <property type="match status" value="1"/>
</dbReference>
<dbReference type="GO" id="GO:0046872">
    <property type="term" value="F:metal ion binding"/>
    <property type="evidence" value="ECO:0007669"/>
    <property type="project" value="UniProtKB-KW"/>
</dbReference>
<dbReference type="GO" id="GO:0005975">
    <property type="term" value="P:carbohydrate metabolic process"/>
    <property type="evidence" value="ECO:0007669"/>
    <property type="project" value="InterPro"/>
</dbReference>
<name>A0A9D1JJD9_9FIRM</name>
<organism evidence="6 7">
    <name type="scientific">Candidatus Limivivens intestinipullorum</name>
    <dbReference type="NCBI Taxonomy" id="2840858"/>
    <lineage>
        <taxon>Bacteria</taxon>
        <taxon>Bacillati</taxon>
        <taxon>Bacillota</taxon>
        <taxon>Clostridia</taxon>
        <taxon>Lachnospirales</taxon>
        <taxon>Lachnospiraceae</taxon>
        <taxon>Lachnospiraceae incertae sedis</taxon>
        <taxon>Candidatus Limivivens</taxon>
    </lineage>
</organism>
<evidence type="ECO:0000256" key="3">
    <source>
        <dbReference type="ARBA" id="ARBA00022833"/>
    </source>
</evidence>
<dbReference type="EMBL" id="DVIQ01000026">
    <property type="protein sequence ID" value="HIS30995.1"/>
    <property type="molecule type" value="Genomic_DNA"/>
</dbReference>
<dbReference type="GO" id="GO:0004565">
    <property type="term" value="F:beta-galactosidase activity"/>
    <property type="evidence" value="ECO:0007669"/>
    <property type="project" value="InterPro"/>
</dbReference>